<evidence type="ECO:0000313" key="1">
    <source>
        <dbReference type="EMBL" id="QHU13334.1"/>
    </source>
</evidence>
<proteinExistence type="predicted"/>
<dbReference type="EMBL" id="MN740818">
    <property type="protein sequence ID" value="QHU13334.1"/>
    <property type="molecule type" value="Genomic_DNA"/>
</dbReference>
<accession>A0A6C0KAX6</accession>
<reference evidence="1" key="1">
    <citation type="journal article" date="2020" name="Nature">
        <title>Giant virus diversity and host interactions through global metagenomics.</title>
        <authorList>
            <person name="Schulz F."/>
            <person name="Roux S."/>
            <person name="Paez-Espino D."/>
            <person name="Jungbluth S."/>
            <person name="Walsh D.A."/>
            <person name="Denef V.J."/>
            <person name="McMahon K.D."/>
            <person name="Konstantinidis K.T."/>
            <person name="Eloe-Fadrosh E.A."/>
            <person name="Kyrpides N.C."/>
            <person name="Woyke T."/>
        </authorList>
    </citation>
    <scope>NUCLEOTIDE SEQUENCE</scope>
    <source>
        <strain evidence="1">GVMAG-S-1101178-127</strain>
    </source>
</reference>
<protein>
    <submittedName>
        <fullName evidence="1">Uncharacterized protein</fullName>
    </submittedName>
</protein>
<name>A0A6C0KAX6_9ZZZZ</name>
<dbReference type="AlphaFoldDB" id="A0A6C0KAX6"/>
<organism evidence="1">
    <name type="scientific">viral metagenome</name>
    <dbReference type="NCBI Taxonomy" id="1070528"/>
    <lineage>
        <taxon>unclassified sequences</taxon>
        <taxon>metagenomes</taxon>
        <taxon>organismal metagenomes</taxon>
    </lineage>
</organism>
<sequence>MSCLACKNKTSTDRCESKAITKLAYCGRHMRCKNPNAWIATRPTLLRVLIRFQGRCRGFIARIPIRTAGLGVLRRSLCHNDTEIITMEGKTEVHPHDYFSVEEDGKVWWFDQRSMFQWSQKELDIRNPYTRTLLSKDDTRRLRNLCIYRRKRGIPLYHEGQYPSMTVIERRDNKWLRIAQILREQDHNIHHEHFISLDYPHLMMMINTLTEDTRWWHSHTSDPSVYKYHNWLKNMRNVMHTYESMTRLSCDIGMLLLSALYDVNAPGEMAYYVITAYNRASSVILPEFD</sequence>